<protein>
    <submittedName>
        <fullName evidence="2">Uncharacterized protein</fullName>
    </submittedName>
</protein>
<feature type="transmembrane region" description="Helical" evidence="1">
    <location>
        <begin position="142"/>
        <end position="162"/>
    </location>
</feature>
<proteinExistence type="predicted"/>
<reference evidence="3" key="1">
    <citation type="submission" date="2016-10" db="EMBL/GenBank/DDBJ databases">
        <authorList>
            <person name="Varghese N."/>
            <person name="Submissions S."/>
        </authorList>
    </citation>
    <scope>NUCLEOTIDE SEQUENCE [LARGE SCALE GENOMIC DNA]</scope>
    <source>
        <strain evidence="3">DSM 9751</strain>
    </source>
</reference>
<keyword evidence="1" id="KW-0812">Transmembrane</keyword>
<keyword evidence="3" id="KW-1185">Reference proteome</keyword>
<feature type="transmembrane region" description="Helical" evidence="1">
    <location>
        <begin position="12"/>
        <end position="35"/>
    </location>
</feature>
<evidence type="ECO:0000256" key="1">
    <source>
        <dbReference type="SAM" id="Phobius"/>
    </source>
</evidence>
<organism evidence="2 3">
    <name type="scientific">Pseudomonas saponiphila</name>
    <dbReference type="NCBI Taxonomy" id="556534"/>
    <lineage>
        <taxon>Bacteria</taxon>
        <taxon>Pseudomonadati</taxon>
        <taxon>Pseudomonadota</taxon>
        <taxon>Gammaproteobacteria</taxon>
        <taxon>Pseudomonadales</taxon>
        <taxon>Pseudomonadaceae</taxon>
        <taxon>Pseudomonas</taxon>
    </lineage>
</organism>
<dbReference type="Proteomes" id="UP000198982">
    <property type="component" value="Unassembled WGS sequence"/>
</dbReference>
<dbReference type="EMBL" id="FNTJ01000001">
    <property type="protein sequence ID" value="SEB50296.1"/>
    <property type="molecule type" value="Genomic_DNA"/>
</dbReference>
<gene>
    <name evidence="2" type="ORF">SAMN05216178_0807</name>
</gene>
<accession>A0A1H4JWD7</accession>
<name>A0A1H4JWD7_9PSED</name>
<evidence type="ECO:0000313" key="3">
    <source>
        <dbReference type="Proteomes" id="UP000198982"/>
    </source>
</evidence>
<evidence type="ECO:0000313" key="2">
    <source>
        <dbReference type="EMBL" id="SEB50296.1"/>
    </source>
</evidence>
<keyword evidence="1" id="KW-0472">Membrane</keyword>
<sequence>MIRSTLCSLRNFSALAPLLQVALVSFVLGLVFVLIEAWTSTLVDYGLEGASPDSLSAWVVRVEAGALLVEDLDSGERQRLRLSPELTRLQVPLAQLPGQPLVLSHLRGYLLGCTRDDQPWCVARCDSAEQCQQRLRERESCLGMLGFAWLGSLVCLLAHGLGSRRFYRHSAP</sequence>
<dbReference type="AlphaFoldDB" id="A0A1H4JWD7"/>
<keyword evidence="1" id="KW-1133">Transmembrane helix</keyword>